<proteinExistence type="predicted"/>
<protein>
    <submittedName>
        <fullName evidence="7">Nudix hydrolase 9-like isoform X1</fullName>
    </submittedName>
</protein>
<evidence type="ECO:0000256" key="1">
    <source>
        <dbReference type="ARBA" id="ARBA00001946"/>
    </source>
</evidence>
<feature type="domain" description="Nudix hydrolase" evidence="5">
    <location>
        <begin position="127"/>
        <end position="288"/>
    </location>
</feature>
<evidence type="ECO:0000256" key="4">
    <source>
        <dbReference type="ARBA" id="ARBA00022842"/>
    </source>
</evidence>
<keyword evidence="3" id="KW-0378">Hydrolase</keyword>
<dbReference type="GO" id="GO:0052751">
    <property type="term" value="F:GDP-mannose hydrolase activity"/>
    <property type="evidence" value="ECO:0007669"/>
    <property type="project" value="TreeGrafter"/>
</dbReference>
<gene>
    <name evidence="7" type="primary">LOC104231088</name>
</gene>
<dbReference type="STRING" id="4096.A0A1U7WQW4"/>
<organism evidence="6 7">
    <name type="scientific">Nicotiana sylvestris</name>
    <name type="common">Wood tobacco</name>
    <name type="synonym">South American tobacco</name>
    <dbReference type="NCBI Taxonomy" id="4096"/>
    <lineage>
        <taxon>Eukaryota</taxon>
        <taxon>Viridiplantae</taxon>
        <taxon>Streptophyta</taxon>
        <taxon>Embryophyta</taxon>
        <taxon>Tracheophyta</taxon>
        <taxon>Spermatophyta</taxon>
        <taxon>Magnoliopsida</taxon>
        <taxon>eudicotyledons</taxon>
        <taxon>Gunneridae</taxon>
        <taxon>Pentapetalae</taxon>
        <taxon>asterids</taxon>
        <taxon>lamiids</taxon>
        <taxon>Solanales</taxon>
        <taxon>Solanaceae</taxon>
        <taxon>Nicotianoideae</taxon>
        <taxon>Nicotianeae</taxon>
        <taxon>Nicotiana</taxon>
    </lineage>
</organism>
<evidence type="ECO:0000259" key="5">
    <source>
        <dbReference type="PROSITE" id="PS51462"/>
    </source>
</evidence>
<evidence type="ECO:0000256" key="2">
    <source>
        <dbReference type="ARBA" id="ARBA00022723"/>
    </source>
</evidence>
<dbReference type="SUPFAM" id="SSF55811">
    <property type="entry name" value="Nudix"/>
    <property type="match status" value="1"/>
</dbReference>
<keyword evidence="4" id="KW-0460">Magnesium</keyword>
<dbReference type="GeneID" id="104231088"/>
<reference evidence="6" key="1">
    <citation type="journal article" date="2013" name="Genome Biol.">
        <title>Reference genomes and transcriptomes of Nicotiana sylvestris and Nicotiana tomentosiformis.</title>
        <authorList>
            <person name="Sierro N."/>
            <person name="Battey J.N."/>
            <person name="Ouadi S."/>
            <person name="Bovet L."/>
            <person name="Goepfert S."/>
            <person name="Bakaher N."/>
            <person name="Peitsch M.C."/>
            <person name="Ivanov N.V."/>
        </authorList>
    </citation>
    <scope>NUCLEOTIDE SEQUENCE [LARGE SCALE GENOMIC DNA]</scope>
</reference>
<dbReference type="PROSITE" id="PS51462">
    <property type="entry name" value="NUDIX"/>
    <property type="match status" value="1"/>
</dbReference>
<dbReference type="GO" id="GO:0046872">
    <property type="term" value="F:metal ion binding"/>
    <property type="evidence" value="ECO:0007669"/>
    <property type="project" value="UniProtKB-KW"/>
</dbReference>
<evidence type="ECO:0000313" key="7">
    <source>
        <dbReference type="RefSeq" id="XP_009782322.1"/>
    </source>
</evidence>
<dbReference type="Proteomes" id="UP000189701">
    <property type="component" value="Unplaced"/>
</dbReference>
<reference evidence="7" key="2">
    <citation type="submission" date="2025-08" db="UniProtKB">
        <authorList>
            <consortium name="RefSeq"/>
        </authorList>
    </citation>
    <scope>IDENTIFICATION</scope>
    <source>
        <tissue evidence="7">Leaf</tissue>
    </source>
</reference>
<dbReference type="Gene3D" id="3.90.79.10">
    <property type="entry name" value="Nucleoside Triphosphate Pyrophosphohydrolase"/>
    <property type="match status" value="1"/>
</dbReference>
<keyword evidence="6" id="KW-1185">Reference proteome</keyword>
<dbReference type="KEGG" id="nsy:104231088"/>
<accession>A0A1U7WQW4</accession>
<dbReference type="PANTHER" id="PTHR31835:SF1">
    <property type="entry name" value="URIDINE DIPHOSPHATE GLUCOSE PYROPHOSPHATASE NUDT22"/>
    <property type="match status" value="1"/>
</dbReference>
<dbReference type="InterPro" id="IPR015797">
    <property type="entry name" value="NUDIX_hydrolase-like_dom_sf"/>
</dbReference>
<evidence type="ECO:0000256" key="3">
    <source>
        <dbReference type="ARBA" id="ARBA00022801"/>
    </source>
</evidence>
<name>A0A1U7WQW4_NICSY</name>
<keyword evidence="2" id="KW-0479">Metal-binding</keyword>
<dbReference type="AlphaFoldDB" id="A0A1U7WQW4"/>
<dbReference type="InterPro" id="IPR000086">
    <property type="entry name" value="NUDIX_hydrolase_dom"/>
</dbReference>
<dbReference type="InterPro" id="IPR055295">
    <property type="entry name" value="NUDT22/NUDT9-like"/>
</dbReference>
<comment type="cofactor">
    <cofactor evidence="1">
        <name>Mg(2+)</name>
        <dbReference type="ChEBI" id="CHEBI:18420"/>
    </cofactor>
</comment>
<dbReference type="RefSeq" id="XP_009782322.1">
    <property type="nucleotide sequence ID" value="XM_009784020.1"/>
</dbReference>
<evidence type="ECO:0000313" key="6">
    <source>
        <dbReference type="Proteomes" id="UP000189701"/>
    </source>
</evidence>
<dbReference type="PANTHER" id="PTHR31835">
    <property type="entry name" value="URIDINE DIPHOSPHATE GLUCOSE PYROPHOSPHATASE"/>
    <property type="match status" value="1"/>
</dbReference>
<sequence length="293" mass="32633">MEEKSSCDGIHEFKLLLSCPSGLSPSQVSVVFNEAYDRIPHPDPFLEESIFEEWDARERLSSIYNRPKFRYGGYTFDVGNDPKQQPHVSLQLGLTDYRDFVGTNLSPIWERYLVPSEDDCIQCQHTSSPLGNGAVVETSDKKILVLQRSNRVGEFPGYFAFPGGNPEPQDVGIVSHELNQCRNSKVSQEMFDSIVCEVVEETGAPANSLSSPIFIGISQRVLNVRPIAFFFIKCNLQSDEIQQLYSSAQNGFESTQLYAVSMTDLDDMASTMPGCHRGGFALYKLMLQGANGS</sequence>